<evidence type="ECO:0008006" key="8">
    <source>
        <dbReference type="Google" id="ProtNLM"/>
    </source>
</evidence>
<dbReference type="SMART" id="SM00311">
    <property type="entry name" value="PWI"/>
    <property type="match status" value="1"/>
</dbReference>
<feature type="compositionally biased region" description="Polar residues" evidence="3">
    <location>
        <begin position="43"/>
        <end position="58"/>
    </location>
</feature>
<evidence type="ECO:0000259" key="5">
    <source>
        <dbReference type="PROSITE" id="PS51025"/>
    </source>
</evidence>
<dbReference type="InterPro" id="IPR036483">
    <property type="entry name" value="PWI_dom_sf"/>
</dbReference>
<feature type="compositionally biased region" description="Basic and acidic residues" evidence="3">
    <location>
        <begin position="599"/>
        <end position="617"/>
    </location>
</feature>
<accession>A0A978U987</accession>
<feature type="region of interest" description="Disordered" evidence="3">
    <location>
        <begin position="1"/>
        <end position="72"/>
    </location>
</feature>
<evidence type="ECO:0000259" key="4">
    <source>
        <dbReference type="PROSITE" id="PS50102"/>
    </source>
</evidence>
<evidence type="ECO:0000256" key="1">
    <source>
        <dbReference type="ARBA" id="ARBA00022664"/>
    </source>
</evidence>
<dbReference type="PROSITE" id="PS50102">
    <property type="entry name" value="RRM"/>
    <property type="match status" value="1"/>
</dbReference>
<sequence>MAETSSSPATTLETSLPQQQEQDNSASQSNETNPLPPPPPPQRQSASTPLLVNPNSNQPIAPAPVAPPSASVSYAPPPVSGVSAVHPAAPSFRPIPQFSHVPNANYQNPGVPNFGVQPPGVSSSPSAIPPGSMSGGPAAVSVPVVPQPLMQYQVPPGQPPNPALRPYAPMPNGYTAMPAGVPQGTIPPPGGVLIEFDEKGWKACFILLRDLPSSTTFLVSGQLKFVFIYVGLPRYPAPYPSLVRPAFPLRPPGAIGALPAVSRPPVPGIPGIRPIIPPVVRPAVVPSVTPAEKPQTTVYVGKIAPTVENDFMLSLLQFCGPVKSWKRAQNPSDGTPRGFGFCEFESAEGVLRALRLLSKFNIDGQELVLNVNQATREYLERYVEKKTENHKKVKETEAVGAKTEDEDAVDAEKKEIPNPSVTDSKDDNDSGNKENETTNFGIVTDEDRVADQEAIEKLTGMIEERLKTRPLPPPPAQAPSDGTGNSNSELLTKSRDGDSDVDLLKNDATEEKNDGETTSDNKPASEHDKPETSSPDKSKRHDRRSRDRERDLKREKEREIERYERETERERIRKEREHRRKIEDAERQYEECLKEWEYREREKEKQRQYEKEREKERERKRRKEIIYEEDDEDDDSRKRWRRGVLEEKRKKRLREKEDDLADRQKEEEEIAEAKRRADEEREQLHLKDVLRSSSGQVTNGSEKTVLAEESNAQDMVVEQDNEGASGRENHIGDMVLQNGCTNDESNMASTAASDMQQSGNATTKKLGFGLVGSGKRTALPSFFNEDDDDAHKEKKMRPLIPIDYSTEELQAVQPTVSGAAPPNLAAAAEFAKQISNVSSKEEKRDAEKERNRRINDRPSQRERDRNDEDYSRTRDEKKERNQDRDTDREHGLDKPKTPDNKKLLDAKQLIDMIPRTKEELFSYEINWSIYDKHALHERMRPWISKKITEFLGEEEATLVDYIVSSTQEHVEADRMLQLLQSILDEEAEMFVLKMWRMLIFEIKKVETGLSSRSRT</sequence>
<dbReference type="Proteomes" id="UP000813462">
    <property type="component" value="Unassembled WGS sequence"/>
</dbReference>
<feature type="compositionally biased region" description="Basic and acidic residues" evidence="3">
    <location>
        <begin position="423"/>
        <end position="436"/>
    </location>
</feature>
<feature type="compositionally biased region" description="Polar residues" evidence="3">
    <location>
        <begin position="738"/>
        <end position="758"/>
    </location>
</feature>
<dbReference type="Gene3D" id="3.30.70.330">
    <property type="match status" value="1"/>
</dbReference>
<name>A0A978U987_ZIZJJ</name>
<gene>
    <name evidence="6" type="ORF">FEM48_ZijujUnG0054900</name>
</gene>
<feature type="compositionally biased region" description="Basic and acidic residues" evidence="3">
    <location>
        <begin position="492"/>
        <end position="515"/>
    </location>
</feature>
<evidence type="ECO:0000313" key="7">
    <source>
        <dbReference type="Proteomes" id="UP000813462"/>
    </source>
</evidence>
<dbReference type="InterPro" id="IPR002483">
    <property type="entry name" value="PWI_dom"/>
</dbReference>
<dbReference type="InterPro" id="IPR034268">
    <property type="entry name" value="RBM25_RRM"/>
</dbReference>
<dbReference type="AlphaFoldDB" id="A0A978U987"/>
<dbReference type="GO" id="GO:0003723">
    <property type="term" value="F:RNA binding"/>
    <property type="evidence" value="ECO:0007669"/>
    <property type="project" value="UniProtKB-UniRule"/>
</dbReference>
<evidence type="ECO:0000256" key="3">
    <source>
        <dbReference type="SAM" id="MobiDB-lite"/>
    </source>
</evidence>
<dbReference type="GO" id="GO:0006397">
    <property type="term" value="P:mRNA processing"/>
    <property type="evidence" value="ECO:0007669"/>
    <property type="project" value="UniProtKB-KW"/>
</dbReference>
<dbReference type="InterPro" id="IPR053294">
    <property type="entry name" value="RBM_PWI_domain"/>
</dbReference>
<feature type="compositionally biased region" description="Polar residues" evidence="3">
    <location>
        <begin position="480"/>
        <end position="491"/>
    </location>
</feature>
<organism evidence="6 7">
    <name type="scientific">Ziziphus jujuba var. spinosa</name>
    <dbReference type="NCBI Taxonomy" id="714518"/>
    <lineage>
        <taxon>Eukaryota</taxon>
        <taxon>Viridiplantae</taxon>
        <taxon>Streptophyta</taxon>
        <taxon>Embryophyta</taxon>
        <taxon>Tracheophyta</taxon>
        <taxon>Spermatophyta</taxon>
        <taxon>Magnoliopsida</taxon>
        <taxon>eudicotyledons</taxon>
        <taxon>Gunneridae</taxon>
        <taxon>Pentapetalae</taxon>
        <taxon>rosids</taxon>
        <taxon>fabids</taxon>
        <taxon>Rosales</taxon>
        <taxon>Rhamnaceae</taxon>
        <taxon>Paliureae</taxon>
        <taxon>Ziziphus</taxon>
    </lineage>
</organism>
<dbReference type="InterPro" id="IPR000504">
    <property type="entry name" value="RRM_dom"/>
</dbReference>
<feature type="compositionally biased region" description="Basic and acidic residues" evidence="3">
    <location>
        <begin position="839"/>
        <end position="901"/>
    </location>
</feature>
<comment type="caution">
    <text evidence="6">The sequence shown here is derived from an EMBL/GenBank/DDBJ whole genome shotgun (WGS) entry which is preliminary data.</text>
</comment>
<feature type="compositionally biased region" description="Basic and acidic residues" evidence="3">
    <location>
        <begin position="651"/>
        <end position="690"/>
    </location>
</feature>
<feature type="domain" description="PWI" evidence="5">
    <location>
        <begin position="918"/>
        <end position="1015"/>
    </location>
</feature>
<feature type="domain" description="RRM" evidence="4">
    <location>
        <begin position="296"/>
        <end position="376"/>
    </location>
</feature>
<evidence type="ECO:0000256" key="2">
    <source>
        <dbReference type="PROSITE-ProRule" id="PRU00176"/>
    </source>
</evidence>
<dbReference type="Pfam" id="PF00076">
    <property type="entry name" value="RRM_1"/>
    <property type="match status" value="1"/>
</dbReference>
<feature type="region of interest" description="Disordered" evidence="3">
    <location>
        <begin position="777"/>
        <end position="801"/>
    </location>
</feature>
<reference evidence="6" key="1">
    <citation type="journal article" date="2021" name="Front. Plant Sci.">
        <title>Chromosome-Scale Genome Assembly for Chinese Sour Jujube and Insights Into Its Genome Evolution and Domestication Signature.</title>
        <authorList>
            <person name="Shen L.-Y."/>
            <person name="Luo H."/>
            <person name="Wang X.-L."/>
            <person name="Wang X.-M."/>
            <person name="Qiu X.-J."/>
            <person name="Liu H."/>
            <person name="Zhou S.-S."/>
            <person name="Jia K.-H."/>
            <person name="Nie S."/>
            <person name="Bao Y.-T."/>
            <person name="Zhang R.-G."/>
            <person name="Yun Q.-Z."/>
            <person name="Chai Y.-H."/>
            <person name="Lu J.-Y."/>
            <person name="Li Y."/>
            <person name="Zhao S.-W."/>
            <person name="Mao J.-F."/>
            <person name="Jia S.-G."/>
            <person name="Mao Y.-M."/>
        </authorList>
    </citation>
    <scope>NUCLEOTIDE SEQUENCE</scope>
    <source>
        <strain evidence="6">AT0</strain>
        <tissue evidence="6">Leaf</tissue>
    </source>
</reference>
<evidence type="ECO:0000313" key="6">
    <source>
        <dbReference type="EMBL" id="KAH7511096.1"/>
    </source>
</evidence>
<feature type="region of interest" description="Disordered" evidence="3">
    <location>
        <begin position="651"/>
        <end position="713"/>
    </location>
</feature>
<feature type="compositionally biased region" description="Basic and acidic residues" evidence="3">
    <location>
        <begin position="523"/>
        <end position="584"/>
    </location>
</feature>
<feature type="compositionally biased region" description="Polar residues" evidence="3">
    <location>
        <begin position="691"/>
        <end position="702"/>
    </location>
</feature>
<dbReference type="Gene3D" id="1.20.1390.10">
    <property type="entry name" value="PWI domain"/>
    <property type="match status" value="1"/>
</dbReference>
<dbReference type="CDD" id="cd12446">
    <property type="entry name" value="RRM_RBM25"/>
    <property type="match status" value="1"/>
</dbReference>
<dbReference type="SUPFAM" id="SSF101233">
    <property type="entry name" value="PWI domain"/>
    <property type="match status" value="1"/>
</dbReference>
<dbReference type="SMART" id="SM00360">
    <property type="entry name" value="RRM"/>
    <property type="match status" value="1"/>
</dbReference>
<dbReference type="PANTHER" id="PTHR47334">
    <property type="entry name" value="SPLICING FACTOR PWI DOMAIN-CONTAINING PROTEIN / RNA RECOGNITION MOTIF (RRM)-CONTAINING PROTEIN"/>
    <property type="match status" value="1"/>
</dbReference>
<dbReference type="EMBL" id="JAEACU010000221">
    <property type="protein sequence ID" value="KAH7511096.1"/>
    <property type="molecule type" value="Genomic_DNA"/>
</dbReference>
<proteinExistence type="predicted"/>
<keyword evidence="1" id="KW-0507">mRNA processing</keyword>
<feature type="region of interest" description="Disordered" evidence="3">
    <location>
        <begin position="736"/>
        <end position="758"/>
    </location>
</feature>
<feature type="region of interest" description="Disordered" evidence="3">
    <location>
        <begin position="835"/>
        <end position="901"/>
    </location>
</feature>
<feature type="region of interest" description="Disordered" evidence="3">
    <location>
        <begin position="599"/>
        <end position="638"/>
    </location>
</feature>
<dbReference type="PROSITE" id="PS51025">
    <property type="entry name" value="PWI"/>
    <property type="match status" value="1"/>
</dbReference>
<dbReference type="InterPro" id="IPR035979">
    <property type="entry name" value="RBD_domain_sf"/>
</dbReference>
<feature type="compositionally biased region" description="Polar residues" evidence="3">
    <location>
        <begin position="1"/>
        <end position="33"/>
    </location>
</feature>
<dbReference type="InterPro" id="IPR012677">
    <property type="entry name" value="Nucleotide-bd_a/b_plait_sf"/>
</dbReference>
<dbReference type="PANTHER" id="PTHR47334:SF2">
    <property type="entry name" value="RNA-BINDING MOTIF PROTEIN 25"/>
    <property type="match status" value="1"/>
</dbReference>
<dbReference type="SUPFAM" id="SSF54928">
    <property type="entry name" value="RNA-binding domain, RBD"/>
    <property type="match status" value="1"/>
</dbReference>
<dbReference type="Pfam" id="PF01480">
    <property type="entry name" value="PWI"/>
    <property type="match status" value="1"/>
</dbReference>
<protein>
    <recommendedName>
        <fullName evidence="8">RNA-binding protein 25</fullName>
    </recommendedName>
</protein>
<keyword evidence="2" id="KW-0694">RNA-binding</keyword>
<dbReference type="FunFam" id="1.20.1390.10:FF:000008">
    <property type="entry name" value="RNA Binding Motif protein homolog"/>
    <property type="match status" value="1"/>
</dbReference>
<feature type="region of interest" description="Disordered" evidence="3">
    <location>
        <begin position="463"/>
        <end position="584"/>
    </location>
</feature>
<feature type="region of interest" description="Disordered" evidence="3">
    <location>
        <begin position="389"/>
        <end position="448"/>
    </location>
</feature>